<dbReference type="GO" id="GO:0005737">
    <property type="term" value="C:cytoplasm"/>
    <property type="evidence" value="ECO:0007669"/>
    <property type="project" value="UniProtKB-SubCell"/>
</dbReference>
<reference evidence="3 4" key="1">
    <citation type="submission" date="2012-02" db="EMBL/GenBank/DDBJ databases">
        <title>Shotgun genome sequence of Phaeospirillum photometricum DSM 122.</title>
        <authorList>
            <person name="Duquesne K."/>
            <person name="Sturgis J."/>
        </authorList>
    </citation>
    <scope>NUCLEOTIDE SEQUENCE [LARGE SCALE GENOMIC DNA]</scope>
    <source>
        <strain evidence="4">DSM122</strain>
    </source>
</reference>
<keyword evidence="1" id="KW-0963">Cytoplasm</keyword>
<dbReference type="EMBL" id="HE663493">
    <property type="protein sequence ID" value="CCG07454.1"/>
    <property type="molecule type" value="Genomic_DNA"/>
</dbReference>
<evidence type="ECO:0000256" key="2">
    <source>
        <dbReference type="SAM" id="MobiDB-lite"/>
    </source>
</evidence>
<dbReference type="InterPro" id="IPR027417">
    <property type="entry name" value="P-loop_NTPase"/>
</dbReference>
<evidence type="ECO:0000256" key="1">
    <source>
        <dbReference type="HAMAP-Rule" id="MF_00365"/>
    </source>
</evidence>
<keyword evidence="1" id="KW-0547">Nucleotide-binding</keyword>
<dbReference type="Proteomes" id="UP000033220">
    <property type="component" value="Chromosome DSM 122"/>
</dbReference>
<dbReference type="PROSITE" id="PS00617">
    <property type="entry name" value="RECF_1"/>
    <property type="match status" value="1"/>
</dbReference>
<dbReference type="SUPFAM" id="SSF52540">
    <property type="entry name" value="P-loop containing nucleoside triphosphate hydrolases"/>
    <property type="match status" value="1"/>
</dbReference>
<dbReference type="AlphaFoldDB" id="H6SQY9"/>
<keyword evidence="1" id="KW-0067">ATP-binding</keyword>
<keyword evidence="1" id="KW-0235">DNA replication</keyword>
<keyword evidence="1" id="KW-0238">DNA-binding</keyword>
<dbReference type="KEGG" id="rpm:RSPPHO_00828"/>
<dbReference type="GO" id="GO:0009432">
    <property type="term" value="P:SOS response"/>
    <property type="evidence" value="ECO:0007669"/>
    <property type="project" value="UniProtKB-UniRule"/>
</dbReference>
<dbReference type="HAMAP" id="MF_00365">
    <property type="entry name" value="RecF"/>
    <property type="match status" value="1"/>
</dbReference>
<name>H6SQY9_PARPM</name>
<organism evidence="3 4">
    <name type="scientific">Pararhodospirillum photometricum DSM 122</name>
    <dbReference type="NCBI Taxonomy" id="1150469"/>
    <lineage>
        <taxon>Bacteria</taxon>
        <taxon>Pseudomonadati</taxon>
        <taxon>Pseudomonadota</taxon>
        <taxon>Alphaproteobacteria</taxon>
        <taxon>Rhodospirillales</taxon>
        <taxon>Rhodospirillaceae</taxon>
        <taxon>Pararhodospirillum</taxon>
    </lineage>
</organism>
<dbReference type="PATRIC" id="fig|1150469.3.peg.953"/>
<keyword evidence="1" id="KW-0742">SOS response</keyword>
<dbReference type="GO" id="GO:0003697">
    <property type="term" value="F:single-stranded DNA binding"/>
    <property type="evidence" value="ECO:0007669"/>
    <property type="project" value="UniProtKB-UniRule"/>
</dbReference>
<dbReference type="eggNOG" id="COG1195">
    <property type="taxonomic scope" value="Bacteria"/>
</dbReference>
<dbReference type="RefSeq" id="WP_014414094.1">
    <property type="nucleotide sequence ID" value="NC_017059.1"/>
</dbReference>
<comment type="caution">
    <text evidence="1">Lacks conserved residue(s) required for the propagation of feature annotation.</text>
</comment>
<comment type="function">
    <text evidence="1">The RecF protein is involved in DNA metabolism; it is required for DNA replication and normal SOS inducibility. RecF binds preferentially to single-stranded, linear DNA. It also seems to bind ATP.</text>
</comment>
<comment type="subcellular location">
    <subcellularLocation>
        <location evidence="1">Cytoplasm</location>
    </subcellularLocation>
</comment>
<dbReference type="GO" id="GO:0006260">
    <property type="term" value="P:DNA replication"/>
    <property type="evidence" value="ECO:0007669"/>
    <property type="project" value="UniProtKB-UniRule"/>
</dbReference>
<dbReference type="InterPro" id="IPR001238">
    <property type="entry name" value="DNA-binding_RecF"/>
</dbReference>
<evidence type="ECO:0000313" key="3">
    <source>
        <dbReference type="EMBL" id="CCG07454.1"/>
    </source>
</evidence>
<keyword evidence="4" id="KW-1185">Reference proteome</keyword>
<sequence>MGQAKTNLLEALSFLTPGRGLRGAALAEVGYRPTPHAPPSPTWGVAARLALGVRGAAEVGTGREVAAGERRLVRIDGRSAAGQAALGALMPVLWLTPDLDGLFRGAASDRRRFLDRLVNALDPEHAGRAAAYARAQRDRLRLLRQGGAVPAWLDALEDVMARQGVAVVAARAQLLDLLGETAAAGAGPFPGVRVDLVSEIAGWLAHEPALGWKSACAGPWPPAGAPMRRAGPRARALIAMTGRPATRPPGSRRATARQASKRPC</sequence>
<keyword evidence="1" id="KW-0234">DNA repair</keyword>
<comment type="similarity">
    <text evidence="1">Belongs to the RecF family.</text>
</comment>
<dbReference type="InterPro" id="IPR018078">
    <property type="entry name" value="DNA-binding_RecF_CS"/>
</dbReference>
<dbReference type="InterPro" id="IPR042174">
    <property type="entry name" value="RecF_2"/>
</dbReference>
<dbReference type="GO" id="GO:0006281">
    <property type="term" value="P:DNA repair"/>
    <property type="evidence" value="ECO:0007669"/>
    <property type="project" value="UniProtKB-UniRule"/>
</dbReference>
<gene>
    <name evidence="1" type="primary">recF</name>
    <name evidence="3" type="ORF">RSPPHO_00828</name>
</gene>
<keyword evidence="1" id="KW-0227">DNA damage</keyword>
<protein>
    <recommendedName>
        <fullName evidence="1">DNA replication and repair protein RecF</fullName>
    </recommendedName>
</protein>
<dbReference type="STRING" id="1150469.RSPPHO_00828"/>
<feature type="region of interest" description="Disordered" evidence="2">
    <location>
        <begin position="240"/>
        <end position="264"/>
    </location>
</feature>
<proteinExistence type="inferred from homology"/>
<dbReference type="Gene3D" id="1.20.1050.90">
    <property type="entry name" value="RecF/RecN/SMC, N-terminal domain"/>
    <property type="match status" value="1"/>
</dbReference>
<accession>H6SQY9</accession>
<evidence type="ECO:0000313" key="4">
    <source>
        <dbReference type="Proteomes" id="UP000033220"/>
    </source>
</evidence>
<dbReference type="GO" id="GO:0005524">
    <property type="term" value="F:ATP binding"/>
    <property type="evidence" value="ECO:0007669"/>
    <property type="project" value="UniProtKB-UniRule"/>
</dbReference>
<dbReference type="HOGENOM" id="CLU_1053266_0_0_5"/>